<dbReference type="EC" id="3.4.19.12" evidence="4"/>
<dbReference type="InterPro" id="IPR038765">
    <property type="entry name" value="Papain-like_cys_pep_sf"/>
</dbReference>
<dbReference type="SUPFAM" id="SSF143791">
    <property type="entry name" value="DUSP-like"/>
    <property type="match status" value="1"/>
</dbReference>
<evidence type="ECO:0000256" key="10">
    <source>
        <dbReference type="ARBA" id="ARBA00023242"/>
    </source>
</evidence>
<accession>A0AAN9T6D6</accession>
<evidence type="ECO:0000256" key="6">
    <source>
        <dbReference type="ARBA" id="ARBA00022737"/>
    </source>
</evidence>
<evidence type="ECO:0000313" key="15">
    <source>
        <dbReference type="Proteomes" id="UP001367676"/>
    </source>
</evidence>
<dbReference type="Gene3D" id="3.90.70.10">
    <property type="entry name" value="Cysteine proteinases"/>
    <property type="match status" value="1"/>
</dbReference>
<organism evidence="14 15">
    <name type="scientific">Parthenolecanium corni</name>
    <dbReference type="NCBI Taxonomy" id="536013"/>
    <lineage>
        <taxon>Eukaryota</taxon>
        <taxon>Metazoa</taxon>
        <taxon>Ecdysozoa</taxon>
        <taxon>Arthropoda</taxon>
        <taxon>Hexapoda</taxon>
        <taxon>Insecta</taxon>
        <taxon>Pterygota</taxon>
        <taxon>Neoptera</taxon>
        <taxon>Paraneoptera</taxon>
        <taxon>Hemiptera</taxon>
        <taxon>Sternorrhyncha</taxon>
        <taxon>Coccoidea</taxon>
        <taxon>Coccidae</taxon>
        <taxon>Parthenolecanium</taxon>
    </lineage>
</organism>
<evidence type="ECO:0000256" key="3">
    <source>
        <dbReference type="ARBA" id="ARBA00009085"/>
    </source>
</evidence>
<keyword evidence="6" id="KW-0677">Repeat</keyword>
<dbReference type="InterPro" id="IPR035927">
    <property type="entry name" value="DUSP-like_sf"/>
</dbReference>
<evidence type="ECO:0000259" key="13">
    <source>
        <dbReference type="PROSITE" id="PS50235"/>
    </source>
</evidence>
<comment type="caution">
    <text evidence="14">The sequence shown here is derived from an EMBL/GenBank/DDBJ whole genome shotgun (WGS) entry which is preliminary data.</text>
</comment>
<dbReference type="PROSITE" id="PS50053">
    <property type="entry name" value="UBIQUITIN_2"/>
    <property type="match status" value="1"/>
</dbReference>
<evidence type="ECO:0000256" key="8">
    <source>
        <dbReference type="ARBA" id="ARBA00022801"/>
    </source>
</evidence>
<feature type="domain" description="Ubiquitin-like" evidence="12">
    <location>
        <begin position="1203"/>
        <end position="1283"/>
    </location>
</feature>
<dbReference type="InterPro" id="IPR000626">
    <property type="entry name" value="Ubiquitin-like_dom"/>
</dbReference>
<dbReference type="Pfam" id="PF00443">
    <property type="entry name" value="UCH"/>
    <property type="match status" value="1"/>
</dbReference>
<feature type="domain" description="USP" evidence="13">
    <location>
        <begin position="90"/>
        <end position="421"/>
    </location>
</feature>
<reference evidence="14 15" key="1">
    <citation type="submission" date="2024-03" db="EMBL/GenBank/DDBJ databases">
        <title>Adaptation during the transition from Ophiocordyceps entomopathogen to insect associate is accompanied by gene loss and intensified selection.</title>
        <authorList>
            <person name="Ward C.M."/>
            <person name="Onetto C.A."/>
            <person name="Borneman A.R."/>
        </authorList>
    </citation>
    <scope>NUCLEOTIDE SEQUENCE [LARGE SCALE GENOMIC DNA]</scope>
    <source>
        <strain evidence="14">AWRI1</strain>
        <tissue evidence="14">Single Adult Female</tissue>
    </source>
</reference>
<dbReference type="PROSITE" id="PS00973">
    <property type="entry name" value="USP_2"/>
    <property type="match status" value="1"/>
</dbReference>
<sequence>MSRARKEDDKCPWWSWVTNCNPLEVTDDNVKTAYRINIPRCENKAHSRNCKGNPFCLCKLGEDKWSKEKDSNFSQYDDPEKERRKPGSYVGLKNLGATCYVNSLLQLWFHNPNFRKAIFKWQPSHESIPDASDNQHCIADQDESLVYNLQKVFALMQNGNQRSCDPTNFITCLRLDTSVQQDAQEFSKLFLSKLESILSYQSEKEVRDLVKDNFCGEYLYVTRCTKCLKESKCPSKFYELTLNIKGNKTIQDCLNEYLKKEILDGDNKYSCANCGDKQDAERFISIKELPPVLNLQLMRFYYDINTDQKRKLSTAIQFTEKLNMSELCESIEDGLEYTLSAVLYHGGNSANSGHYVAHICDSETGTWYKFNDESVEKIDNKKLKFTIEDEYEDAKKTKTQKNLPKGWYQSKSAYMLVYTRNEIDQSGSEKTTSENEAALPSHLENFVNQNNEQFENWIVETKLSNMDSVGKCTTQYDEMVSLITMLPVYSDIEDFDAVPTSWLQQWYNNPDADNPIDNRKFICQHGHLDPNEVANVKYISSEMAETLIGRYGGCPRLRYCEFKCKACIMNKCFDMRLKNKIADEKKYIISRLKNMKDAETGYWVCKSSIRNWPSLARRMWENVPLREKCLKLLSDVNETSKSLSENPLITNCETRNVVSSTEPCSLGKCASNYRLPCSSVYMLRECYWLSSQPNGDLVRINSLLKRVLSAIDAGSTEADTVPKAQSFNNEFQNFILTQNQCTRVALDAIADDPNLLSSAAVEVKATTAKHNVSSLMKIADDEQKVDEVKNNDECNAQVVQVNGKDEFYSRPVKRKRDNDDDDSSNAETCFNEDLLCQHGFLSIEENKRRLVPEDVWRMLKKYFPFAKEFTAETQPCDECKSLASEDEVAKSMYRNEAISQKESLGELYVDRNRPQLRAERNEPDTVFFVVNKEFISSWRKFIREAGKKEPPLSIKINSALLCSDHGGFLYDLSEEVPDALVLTTEDEWKRLSQLYPTDNKIAVTVLEDGQVVSQPAVCVPCMSVRMETELKARLCYTNAKIYIKLLNEEREETLTNSTANGTDENVPIKRKKFDHHNGINGNANDNRGPRGDVCLENNCTSILNGDICNNGDVTSTNGCASVAEVKAAYEKNGTEGISPDECMTLVMTCDEEPAKYEPMSDDDASCPKMNNDDRSYPKLSNGDVNGKSSPPHLLNGNGSSASESVPVRRSNRSRRGNKTVEITVSSSLTLKEVKKKIYEKMEVVTLDQHLINEKGIELSKDDSTLADLEVFPGATLHLKVDEPPRELSPEWQETTTSREVERGFSGKSNISYGVDIEIMKMDGN</sequence>
<dbReference type="SUPFAM" id="SSF54236">
    <property type="entry name" value="Ubiquitin-like"/>
    <property type="match status" value="1"/>
</dbReference>
<dbReference type="GO" id="GO:0004843">
    <property type="term" value="F:cysteine-type deubiquitinase activity"/>
    <property type="evidence" value="ECO:0007669"/>
    <property type="project" value="UniProtKB-EC"/>
</dbReference>
<comment type="catalytic activity">
    <reaction evidence="1">
        <text>Thiol-dependent hydrolysis of ester, thioester, amide, peptide and isopeptide bonds formed by the C-terminal Gly of ubiquitin (a 76-residue protein attached to proteins as an intracellular targeting signal).</text>
        <dbReference type="EC" id="3.4.19.12"/>
    </reaction>
</comment>
<comment type="similarity">
    <text evidence="3">Belongs to the peptidase C19 family.</text>
</comment>
<dbReference type="GO" id="GO:0016579">
    <property type="term" value="P:protein deubiquitination"/>
    <property type="evidence" value="ECO:0007669"/>
    <property type="project" value="InterPro"/>
</dbReference>
<evidence type="ECO:0000256" key="5">
    <source>
        <dbReference type="ARBA" id="ARBA00022670"/>
    </source>
</evidence>
<evidence type="ECO:0000313" key="14">
    <source>
        <dbReference type="EMBL" id="KAK7573906.1"/>
    </source>
</evidence>
<keyword evidence="8" id="KW-0378">Hydrolase</keyword>
<dbReference type="GO" id="GO:0006508">
    <property type="term" value="P:proteolysis"/>
    <property type="evidence" value="ECO:0007669"/>
    <property type="project" value="UniProtKB-KW"/>
</dbReference>
<dbReference type="InterPro" id="IPR018200">
    <property type="entry name" value="USP_CS"/>
</dbReference>
<comment type="subcellular location">
    <subcellularLocation>
        <location evidence="2">Nucleus</location>
    </subcellularLocation>
</comment>
<keyword evidence="5" id="KW-0645">Protease</keyword>
<dbReference type="PROSITE" id="PS50235">
    <property type="entry name" value="USP_3"/>
    <property type="match status" value="1"/>
</dbReference>
<evidence type="ECO:0000259" key="12">
    <source>
        <dbReference type="PROSITE" id="PS50053"/>
    </source>
</evidence>
<dbReference type="CDD" id="cd01795">
    <property type="entry name" value="Ubl_USP48"/>
    <property type="match status" value="1"/>
</dbReference>
<keyword evidence="10" id="KW-0539">Nucleus</keyword>
<dbReference type="GO" id="GO:0004197">
    <property type="term" value="F:cysteine-type endopeptidase activity"/>
    <property type="evidence" value="ECO:0007669"/>
    <property type="project" value="InterPro"/>
</dbReference>
<evidence type="ECO:0000256" key="11">
    <source>
        <dbReference type="SAM" id="MobiDB-lite"/>
    </source>
</evidence>
<dbReference type="InterPro" id="IPR001394">
    <property type="entry name" value="Peptidase_C19_UCH"/>
</dbReference>
<evidence type="ECO:0000256" key="2">
    <source>
        <dbReference type="ARBA" id="ARBA00004123"/>
    </source>
</evidence>
<evidence type="ECO:0000256" key="1">
    <source>
        <dbReference type="ARBA" id="ARBA00000707"/>
    </source>
</evidence>
<name>A0AAN9T6D6_9HEMI</name>
<dbReference type="GO" id="GO:0005634">
    <property type="term" value="C:nucleus"/>
    <property type="evidence" value="ECO:0007669"/>
    <property type="project" value="UniProtKB-SubCell"/>
</dbReference>
<proteinExistence type="inferred from homology"/>
<keyword evidence="9" id="KW-0788">Thiol protease</keyword>
<dbReference type="Pfam" id="PF00240">
    <property type="entry name" value="ubiquitin"/>
    <property type="match status" value="1"/>
</dbReference>
<dbReference type="PROSITE" id="PS00972">
    <property type="entry name" value="USP_1"/>
    <property type="match status" value="1"/>
</dbReference>
<dbReference type="Proteomes" id="UP001367676">
    <property type="component" value="Unassembled WGS sequence"/>
</dbReference>
<dbReference type="GO" id="GO:0005829">
    <property type="term" value="C:cytosol"/>
    <property type="evidence" value="ECO:0007669"/>
    <property type="project" value="TreeGrafter"/>
</dbReference>
<feature type="region of interest" description="Disordered" evidence="11">
    <location>
        <begin position="1155"/>
        <end position="1218"/>
    </location>
</feature>
<dbReference type="EMBL" id="JBBCAQ010000037">
    <property type="protein sequence ID" value="KAK7573906.1"/>
    <property type="molecule type" value="Genomic_DNA"/>
</dbReference>
<dbReference type="InterPro" id="IPR033841">
    <property type="entry name" value="Pep_USP48"/>
</dbReference>
<evidence type="ECO:0000256" key="7">
    <source>
        <dbReference type="ARBA" id="ARBA00022786"/>
    </source>
</evidence>
<protein>
    <recommendedName>
        <fullName evidence="4">ubiquitinyl hydrolase 1</fullName>
        <ecNumber evidence="4">3.4.19.12</ecNumber>
    </recommendedName>
</protein>
<evidence type="ECO:0000256" key="4">
    <source>
        <dbReference type="ARBA" id="ARBA00012759"/>
    </source>
</evidence>
<dbReference type="Gene3D" id="3.10.20.90">
    <property type="entry name" value="Phosphatidylinositol 3-kinase Catalytic Subunit, Chain A, domain 1"/>
    <property type="match status" value="1"/>
</dbReference>
<gene>
    <name evidence="14" type="ORF">V9T40_011097</name>
</gene>
<dbReference type="InterPro" id="IPR050164">
    <property type="entry name" value="Peptidase_C19"/>
</dbReference>
<dbReference type="CDD" id="cd02668">
    <property type="entry name" value="Peptidase_C19L"/>
    <property type="match status" value="1"/>
</dbReference>
<dbReference type="SMART" id="SM00213">
    <property type="entry name" value="UBQ"/>
    <property type="match status" value="1"/>
</dbReference>
<keyword evidence="7" id="KW-0833">Ubl conjugation pathway</keyword>
<dbReference type="SUPFAM" id="SSF54001">
    <property type="entry name" value="Cysteine proteinases"/>
    <property type="match status" value="1"/>
</dbReference>
<dbReference type="InterPro" id="IPR028889">
    <property type="entry name" value="USP"/>
</dbReference>
<dbReference type="InterPro" id="IPR044743">
    <property type="entry name" value="Ubl_USP48"/>
</dbReference>
<dbReference type="PANTHER" id="PTHR24006:SF722">
    <property type="entry name" value="UBIQUITIN CARBOXYL-TERMINAL HYDROLASE 48"/>
    <property type="match status" value="1"/>
</dbReference>
<dbReference type="InterPro" id="IPR029071">
    <property type="entry name" value="Ubiquitin-like_domsf"/>
</dbReference>
<dbReference type="PANTHER" id="PTHR24006">
    <property type="entry name" value="UBIQUITIN CARBOXYL-TERMINAL HYDROLASE"/>
    <property type="match status" value="1"/>
</dbReference>
<evidence type="ECO:0000256" key="9">
    <source>
        <dbReference type="ARBA" id="ARBA00022807"/>
    </source>
</evidence>
<keyword evidence="15" id="KW-1185">Reference proteome</keyword>